<sequence length="46" mass="4859">MPFDTIARVERAVAPLRARNTHAEGFDTQSTAAAVARGATTTASRD</sequence>
<protein>
    <submittedName>
        <fullName evidence="2">Uncharacterized protein</fullName>
    </submittedName>
</protein>
<feature type="region of interest" description="Disordered" evidence="1">
    <location>
        <begin position="22"/>
        <end position="46"/>
    </location>
</feature>
<evidence type="ECO:0000256" key="1">
    <source>
        <dbReference type="SAM" id="MobiDB-lite"/>
    </source>
</evidence>
<dbReference type="EMBL" id="AEQV01000028">
    <property type="protein sequence ID" value="EGD10466.1"/>
    <property type="molecule type" value="Genomic_DNA"/>
</dbReference>
<feature type="compositionally biased region" description="Low complexity" evidence="1">
    <location>
        <begin position="28"/>
        <end position="46"/>
    </location>
</feature>
<accession>F0BAK8</accession>
<comment type="caution">
    <text evidence="2">The sequence shown here is derived from an EMBL/GenBank/DDBJ whole genome shotgun (WGS) entry which is preliminary data.</text>
</comment>
<gene>
    <name evidence="2" type="ORF">XVE_1117</name>
</gene>
<reference evidence="2 3" key="1">
    <citation type="journal article" date="2011" name="BMC Genomics">
        <title>Comparative genomics reveals diversity among xanthomonads infecting tomato and pepper.</title>
        <authorList>
            <person name="Potnis N."/>
            <person name="Krasileva K."/>
            <person name="Chow V."/>
            <person name="Almeida N.F."/>
            <person name="Patil P.B."/>
            <person name="Ryan R.P."/>
            <person name="Sharlach M."/>
            <person name="Behlau F."/>
            <person name="Dow J.M."/>
            <person name="Momol M.T."/>
            <person name="White F.F."/>
            <person name="Preston J.F."/>
            <person name="Vinatzer B.A."/>
            <person name="Koebnik R."/>
            <person name="Setubal J.C."/>
            <person name="Norman D.J."/>
            <person name="Staskawicz B.J."/>
            <person name="Jones J.B."/>
        </authorList>
    </citation>
    <scope>NUCLEOTIDE SEQUENCE [LARGE SCALE GENOMIC DNA]</scope>
    <source>
        <strain evidence="2 3">ATCC 35937</strain>
    </source>
</reference>
<organism evidence="2 3">
    <name type="scientific">Xanthomonas vesicatoria ATCC 35937</name>
    <dbReference type="NCBI Taxonomy" id="925775"/>
    <lineage>
        <taxon>Bacteria</taxon>
        <taxon>Pseudomonadati</taxon>
        <taxon>Pseudomonadota</taxon>
        <taxon>Gammaproteobacteria</taxon>
        <taxon>Lysobacterales</taxon>
        <taxon>Lysobacteraceae</taxon>
        <taxon>Xanthomonas</taxon>
    </lineage>
</organism>
<evidence type="ECO:0000313" key="3">
    <source>
        <dbReference type="Proteomes" id="UP000003299"/>
    </source>
</evidence>
<dbReference type="AlphaFoldDB" id="F0BAK8"/>
<dbReference type="Proteomes" id="UP000003299">
    <property type="component" value="Unassembled WGS sequence"/>
</dbReference>
<name>F0BAK8_9XANT</name>
<proteinExistence type="predicted"/>
<evidence type="ECO:0000313" key="2">
    <source>
        <dbReference type="EMBL" id="EGD10466.1"/>
    </source>
</evidence>